<dbReference type="AlphaFoldDB" id="A0A9E7GUH0"/>
<reference evidence="1" key="1">
    <citation type="submission" date="2022-05" db="EMBL/GenBank/DDBJ databases">
        <title>The Musa troglodytarum L. genome provides insights into the mechanism of non-climacteric behaviour and enrichment of carotenoids.</title>
        <authorList>
            <person name="Wang J."/>
        </authorList>
    </citation>
    <scope>NUCLEOTIDE SEQUENCE</scope>
    <source>
        <tissue evidence="1">Leaf</tissue>
    </source>
</reference>
<dbReference type="EMBL" id="CP097509">
    <property type="protein sequence ID" value="URE18542.1"/>
    <property type="molecule type" value="Genomic_DNA"/>
</dbReference>
<dbReference type="Proteomes" id="UP001055439">
    <property type="component" value="Chromosome 7"/>
</dbReference>
<proteinExistence type="predicted"/>
<evidence type="ECO:0000313" key="1">
    <source>
        <dbReference type="EMBL" id="URE18542.1"/>
    </source>
</evidence>
<keyword evidence="2" id="KW-1185">Reference proteome</keyword>
<gene>
    <name evidence="1" type="ORF">MUK42_10679</name>
</gene>
<organism evidence="1 2">
    <name type="scientific">Musa troglodytarum</name>
    <name type="common">fe'i banana</name>
    <dbReference type="NCBI Taxonomy" id="320322"/>
    <lineage>
        <taxon>Eukaryota</taxon>
        <taxon>Viridiplantae</taxon>
        <taxon>Streptophyta</taxon>
        <taxon>Embryophyta</taxon>
        <taxon>Tracheophyta</taxon>
        <taxon>Spermatophyta</taxon>
        <taxon>Magnoliopsida</taxon>
        <taxon>Liliopsida</taxon>
        <taxon>Zingiberales</taxon>
        <taxon>Musaceae</taxon>
        <taxon>Musa</taxon>
    </lineage>
</organism>
<accession>A0A9E7GUH0</accession>
<protein>
    <submittedName>
        <fullName evidence="1">Uncharacterized protein</fullName>
    </submittedName>
</protein>
<evidence type="ECO:0000313" key="2">
    <source>
        <dbReference type="Proteomes" id="UP001055439"/>
    </source>
</evidence>
<name>A0A9E7GUH0_9LILI</name>
<sequence length="32" mass="3803">MKALEEGRDKSTYQGRLWEESTWTPLLVDVTY</sequence>